<keyword evidence="3" id="KW-0808">Transferase</keyword>
<comment type="caution">
    <text evidence="5">The sequence shown here is derived from an EMBL/GenBank/DDBJ whole genome shotgun (WGS) entry which is preliminary data.</text>
</comment>
<dbReference type="InterPro" id="IPR008551">
    <property type="entry name" value="TANGO2"/>
</dbReference>
<dbReference type="InterPro" id="IPR027417">
    <property type="entry name" value="P-loop_NTPase"/>
</dbReference>
<dbReference type="GO" id="GO:0009102">
    <property type="term" value="P:biotin biosynthetic process"/>
    <property type="evidence" value="ECO:0007669"/>
    <property type="project" value="TreeGrafter"/>
</dbReference>
<dbReference type="GO" id="GO:0005739">
    <property type="term" value="C:mitochondrion"/>
    <property type="evidence" value="ECO:0007669"/>
    <property type="project" value="UniProtKB-SubCell"/>
</dbReference>
<dbReference type="PROSITE" id="PS00600">
    <property type="entry name" value="AA_TRANSFER_CLASS_3"/>
    <property type="match status" value="1"/>
</dbReference>
<evidence type="ECO:0000256" key="3">
    <source>
        <dbReference type="ARBA" id="ARBA00022679"/>
    </source>
</evidence>
<dbReference type="Gene3D" id="3.90.1150.10">
    <property type="entry name" value="Aspartate Aminotransferase, domain 1"/>
    <property type="match status" value="2"/>
</dbReference>
<dbReference type="SUPFAM" id="SSF52540">
    <property type="entry name" value="P-loop containing nucleoside triphosphate hydrolases"/>
    <property type="match status" value="1"/>
</dbReference>
<gene>
    <name evidence="5" type="ORF">E3P99_01296</name>
</gene>
<dbReference type="InterPro" id="IPR049704">
    <property type="entry name" value="Aminotrans_3_PPA_site"/>
</dbReference>
<dbReference type="InterPro" id="IPR005814">
    <property type="entry name" value="Aminotrans_3"/>
</dbReference>
<proteinExistence type="predicted"/>
<dbReference type="Proteomes" id="UP000310189">
    <property type="component" value="Unassembled WGS sequence"/>
</dbReference>
<dbReference type="Pfam" id="PF05742">
    <property type="entry name" value="TANGO2"/>
    <property type="match status" value="1"/>
</dbReference>
<dbReference type="CDD" id="cd03109">
    <property type="entry name" value="DTBS"/>
    <property type="match status" value="1"/>
</dbReference>
<dbReference type="Pfam" id="PF13500">
    <property type="entry name" value="AAA_26"/>
    <property type="match status" value="1"/>
</dbReference>
<dbReference type="InterPro" id="IPR015421">
    <property type="entry name" value="PyrdxlP-dep_Trfase_major"/>
</dbReference>
<dbReference type="PANTHER" id="PTHR42684">
    <property type="entry name" value="ADENOSYLMETHIONINE-8-AMINO-7-OXONONANOATE AMINOTRANSFERASE"/>
    <property type="match status" value="1"/>
</dbReference>
<dbReference type="GO" id="GO:0004015">
    <property type="term" value="F:adenosylmethionine-8-amino-7-oxononanoate transaminase activity"/>
    <property type="evidence" value="ECO:0007669"/>
    <property type="project" value="TreeGrafter"/>
</dbReference>
<dbReference type="SUPFAM" id="SSF53383">
    <property type="entry name" value="PLP-dependent transferases"/>
    <property type="match status" value="1"/>
</dbReference>
<evidence type="ECO:0008006" key="7">
    <source>
        <dbReference type="Google" id="ProtNLM"/>
    </source>
</evidence>
<name>A0A4V4LTM9_9BASI</name>
<dbReference type="InterPro" id="IPR015424">
    <property type="entry name" value="PyrdxlP-dep_Trfase"/>
</dbReference>
<evidence type="ECO:0000256" key="4">
    <source>
        <dbReference type="ARBA" id="ARBA00022898"/>
    </source>
</evidence>
<keyword evidence="2" id="KW-0032">Aminotransferase</keyword>
<dbReference type="Pfam" id="PF00202">
    <property type="entry name" value="Aminotran_3"/>
    <property type="match status" value="2"/>
</dbReference>
<dbReference type="OrthoDB" id="425114at2759"/>
<dbReference type="InterPro" id="IPR015422">
    <property type="entry name" value="PyrdxlP-dep_Trfase_small"/>
</dbReference>
<keyword evidence="6" id="KW-1185">Reference proteome</keyword>
<comment type="subcellular location">
    <subcellularLocation>
        <location evidence="1">Mitochondrion</location>
    </subcellularLocation>
</comment>
<evidence type="ECO:0000256" key="1">
    <source>
        <dbReference type="ARBA" id="ARBA00004173"/>
    </source>
</evidence>
<sequence>MPHLYRNLRVNQVFGANTDVGKTLITTALVLADSQRTQNNIYYLKPVSTGPDADQDDAFIQRFSTSNRIHNHTLYRYTDPVSPHLAVARESTAHPPPTDKRFAESIASFIKDKATSSSPHSLFLETAGGTSQADAYRPLLLPTILIASSHLGGISTTLSAFESLHLRGYSVDAILVFREEYYANYQYLTEWGRDRNVHVAVIDQPPSRDSNAVNDHKALQKYFSSQYSSPDSAVMQTLNQLDHLHKARIQEVESMPQRTLDSIWYPFAQHAHISDSNQIGVIDSAFSDHFDVHRRNAQTKDASGLLQQDFDGSASWWTQTLGHGNSTLALAAAHAAGRYGHVLLPGHTHKPVLKLCERLLQGPGKYWAAKAFVTDNGSTAMEVALKIALRGSSKKYGRRQRGVIGLSGSYHGDTIGSMDASEPSVYNNAVEWYSPRGGFWFDAPLIKYKDGKVVLKGGSDMGVPEEATMLDKHWECNIADSLNAAYDVQHRLNSPLAALYRTHITNTLTKLVKEGRHFGALVMEPLVMGAGGMLCVDPLFQRVLIDTVRSNEKLFADQAGEAYVQGQDWQGLPVVYDEVFAGLYRLGQLTPASMIGAHPDISAYAKILSGGLVPLSTTLARQSLYDNFLGEEKREALLHGHSYTAHPVGCAVANASWNEINKLTKSTEWLEAKEAWKSKDNASAWSLWTPDTVNTLSQLHNVDGVVALGTVLIIHLKSSGKGYESSEGQRFLTTLASHGIHSRPLGDTVYFMASLNTPQDTIRSIEEKCIVVYAANRHPKYQLALAANRDEWLERPTEAASKHFFGDEGDDKEECISGIDKLMQGTWIGVSKSGKIAALTNYFEPLPKDGKLLKSRGAITRDCLQSGKSIEEDLEAVSKIKDDVGPFNLLLLQADKKLNGGIRYGYVTNRSISSTYHRMLNDDIGGITNGYVDGNDDVFEHSEWHKLKQAKKFLDEAINEDMSERELLDTLELSINHEVHPMAVRTDFQHSARIPPIIMRPGANPVPLDESNKDDIKAIYATRLITFILVDHDGNIQFIEKDIYKLDTGNNVVKEDRERLLVF</sequence>
<protein>
    <recommendedName>
        <fullName evidence="7">PLP-dependent transferase</fullName>
    </recommendedName>
</protein>
<accession>A0A4V4LTM9</accession>
<dbReference type="FunFam" id="3.90.1150.10:FF:000080">
    <property type="entry name" value="Bifunctional dethiobiotin synthetase/adenosylmethionine-8-amino-7-oxononanoate aminotransferase"/>
    <property type="match status" value="1"/>
</dbReference>
<dbReference type="Gene3D" id="3.40.50.300">
    <property type="entry name" value="P-loop containing nucleotide triphosphate hydrolases"/>
    <property type="match status" value="1"/>
</dbReference>
<dbReference type="Gene3D" id="3.40.640.10">
    <property type="entry name" value="Type I PLP-dependent aspartate aminotransferase-like (Major domain)"/>
    <property type="match status" value="1"/>
</dbReference>
<evidence type="ECO:0000313" key="6">
    <source>
        <dbReference type="Proteomes" id="UP000310189"/>
    </source>
</evidence>
<dbReference type="PANTHER" id="PTHR42684:SF3">
    <property type="entry name" value="ADENOSYLMETHIONINE-8-AMINO-7-OXONONANOATE AMINOTRANSFERASE"/>
    <property type="match status" value="1"/>
</dbReference>
<organism evidence="5 6">
    <name type="scientific">Wallemia hederae</name>
    <dbReference type="NCBI Taxonomy" id="1540922"/>
    <lineage>
        <taxon>Eukaryota</taxon>
        <taxon>Fungi</taxon>
        <taxon>Dikarya</taxon>
        <taxon>Basidiomycota</taxon>
        <taxon>Wallemiomycotina</taxon>
        <taxon>Wallemiomycetes</taxon>
        <taxon>Wallemiales</taxon>
        <taxon>Wallemiaceae</taxon>
        <taxon>Wallemia</taxon>
    </lineage>
</organism>
<dbReference type="GO" id="GO:0004141">
    <property type="term" value="F:dethiobiotin synthase activity"/>
    <property type="evidence" value="ECO:0007669"/>
    <property type="project" value="TreeGrafter"/>
</dbReference>
<dbReference type="AlphaFoldDB" id="A0A4V4LTM9"/>
<evidence type="ECO:0000256" key="2">
    <source>
        <dbReference type="ARBA" id="ARBA00022576"/>
    </source>
</evidence>
<dbReference type="GO" id="GO:0030170">
    <property type="term" value="F:pyridoxal phosphate binding"/>
    <property type="evidence" value="ECO:0007669"/>
    <property type="project" value="InterPro"/>
</dbReference>
<keyword evidence="4" id="KW-0663">Pyridoxal phosphate</keyword>
<dbReference type="EMBL" id="SPNW01000015">
    <property type="protein sequence ID" value="TIA90933.1"/>
    <property type="molecule type" value="Genomic_DNA"/>
</dbReference>
<evidence type="ECO:0000313" key="5">
    <source>
        <dbReference type="EMBL" id="TIA90933.1"/>
    </source>
</evidence>
<reference evidence="5 6" key="1">
    <citation type="submission" date="2019-03" db="EMBL/GenBank/DDBJ databases">
        <title>Sequencing 23 genomes of Wallemia ichthyophaga.</title>
        <authorList>
            <person name="Gostincar C."/>
        </authorList>
    </citation>
    <scope>NUCLEOTIDE SEQUENCE [LARGE SCALE GENOMIC DNA]</scope>
    <source>
        <strain evidence="5 6">EXF-5753</strain>
    </source>
</reference>